<reference evidence="2" key="1">
    <citation type="journal article" date="2023" name="Insect Mol. Biol.">
        <title>Genome sequencing provides insights into the evolution of gene families encoding plant cell wall-degrading enzymes in longhorned beetles.</title>
        <authorList>
            <person name="Shin N.R."/>
            <person name="Okamura Y."/>
            <person name="Kirsch R."/>
            <person name="Pauchet Y."/>
        </authorList>
    </citation>
    <scope>NUCLEOTIDE SEQUENCE</scope>
    <source>
        <strain evidence="2">AMC_N1</strain>
    </source>
</reference>
<feature type="region of interest" description="Disordered" evidence="1">
    <location>
        <begin position="1"/>
        <end position="40"/>
    </location>
</feature>
<dbReference type="EMBL" id="JAPWTK010001233">
    <property type="protein sequence ID" value="KAJ8933375.1"/>
    <property type="molecule type" value="Genomic_DNA"/>
</dbReference>
<sequence length="153" mass="17259">MYVEPYKQTSPVELGPIGSRRTDHRPSNDNNRRSLNEDSHRLLDDNFRSLNDNSRSLNDISHSSSEENNYIHANNLLHESSSFFSNGDDIRLEGNNRDGGFLEEFASISGSWNHQQSLSDLIESNIVPDAQLNSNNPMKVAMVTARNKSIRLG</sequence>
<keyword evidence="3" id="KW-1185">Reference proteome</keyword>
<evidence type="ECO:0000313" key="2">
    <source>
        <dbReference type="EMBL" id="KAJ8933375.1"/>
    </source>
</evidence>
<evidence type="ECO:0000256" key="1">
    <source>
        <dbReference type="SAM" id="MobiDB-lite"/>
    </source>
</evidence>
<organism evidence="2 3">
    <name type="scientific">Aromia moschata</name>
    <dbReference type="NCBI Taxonomy" id="1265417"/>
    <lineage>
        <taxon>Eukaryota</taxon>
        <taxon>Metazoa</taxon>
        <taxon>Ecdysozoa</taxon>
        <taxon>Arthropoda</taxon>
        <taxon>Hexapoda</taxon>
        <taxon>Insecta</taxon>
        <taxon>Pterygota</taxon>
        <taxon>Neoptera</taxon>
        <taxon>Endopterygota</taxon>
        <taxon>Coleoptera</taxon>
        <taxon>Polyphaga</taxon>
        <taxon>Cucujiformia</taxon>
        <taxon>Chrysomeloidea</taxon>
        <taxon>Cerambycidae</taxon>
        <taxon>Cerambycinae</taxon>
        <taxon>Callichromatini</taxon>
        <taxon>Aromia</taxon>
    </lineage>
</organism>
<comment type="caution">
    <text evidence="2">The sequence shown here is derived from an EMBL/GenBank/DDBJ whole genome shotgun (WGS) entry which is preliminary data.</text>
</comment>
<name>A0AAV8X3Q1_9CUCU</name>
<feature type="compositionally biased region" description="Basic and acidic residues" evidence="1">
    <location>
        <begin position="20"/>
        <end position="40"/>
    </location>
</feature>
<proteinExistence type="predicted"/>
<gene>
    <name evidence="2" type="ORF">NQ318_018444</name>
</gene>
<dbReference type="AlphaFoldDB" id="A0AAV8X3Q1"/>
<evidence type="ECO:0000313" key="3">
    <source>
        <dbReference type="Proteomes" id="UP001162162"/>
    </source>
</evidence>
<protein>
    <submittedName>
        <fullName evidence="2">Uncharacterized protein</fullName>
    </submittedName>
</protein>
<accession>A0AAV8X3Q1</accession>
<dbReference type="Proteomes" id="UP001162162">
    <property type="component" value="Unassembled WGS sequence"/>
</dbReference>